<gene>
    <name evidence="2" type="ORF">UT77_C0012G0046</name>
</gene>
<accession>A0A0G0QLU4</accession>
<keyword evidence="1" id="KW-1133">Transmembrane helix</keyword>
<sequence>MKKLLPKTANNPKGFTLIELLIVVTIIAVLSAIGYAVYANLGLQAKSRNDRRKADIDAISKALEVNKIPEGNYAELDNAQFSNGIVPTDPGTSTSYCVTVTATNVTASNPSAWGACSAVLPANEWSTVADAVPATTVQWKACAWLEAEVNPTKAAQTYCRRNSQ</sequence>
<reference evidence="2 3" key="1">
    <citation type="journal article" date="2015" name="Nature">
        <title>rRNA introns, odd ribosomes, and small enigmatic genomes across a large radiation of phyla.</title>
        <authorList>
            <person name="Brown C.T."/>
            <person name="Hug L.A."/>
            <person name="Thomas B.C."/>
            <person name="Sharon I."/>
            <person name="Castelle C.J."/>
            <person name="Singh A."/>
            <person name="Wilkins M.J."/>
            <person name="Williams K.H."/>
            <person name="Banfield J.F."/>
        </authorList>
    </citation>
    <scope>NUCLEOTIDE SEQUENCE [LARGE SCALE GENOMIC DNA]</scope>
</reference>
<dbReference type="NCBIfam" id="TIGR02532">
    <property type="entry name" value="IV_pilin_GFxxxE"/>
    <property type="match status" value="1"/>
</dbReference>
<organism evidence="2 3">
    <name type="scientific">Candidatus Daviesbacteria bacterium GW2011_GWC2_40_12</name>
    <dbReference type="NCBI Taxonomy" id="1618431"/>
    <lineage>
        <taxon>Bacteria</taxon>
        <taxon>Candidatus Daviesiibacteriota</taxon>
    </lineage>
</organism>
<dbReference type="SUPFAM" id="SSF54523">
    <property type="entry name" value="Pili subunits"/>
    <property type="match status" value="1"/>
</dbReference>
<keyword evidence="1" id="KW-0812">Transmembrane</keyword>
<dbReference type="AlphaFoldDB" id="A0A0G0QLU4"/>
<dbReference type="InterPro" id="IPR012902">
    <property type="entry name" value="N_methyl_site"/>
</dbReference>
<dbReference type="InterPro" id="IPR045584">
    <property type="entry name" value="Pilin-like"/>
</dbReference>
<evidence type="ECO:0000313" key="2">
    <source>
        <dbReference type="EMBL" id="KKR41419.1"/>
    </source>
</evidence>
<dbReference type="Gene3D" id="3.30.700.10">
    <property type="entry name" value="Glycoprotein, Type 4 Pilin"/>
    <property type="match status" value="1"/>
</dbReference>
<evidence type="ECO:0000313" key="3">
    <source>
        <dbReference type="Proteomes" id="UP000034881"/>
    </source>
</evidence>
<feature type="transmembrane region" description="Helical" evidence="1">
    <location>
        <begin position="20"/>
        <end position="43"/>
    </location>
</feature>
<dbReference type="Proteomes" id="UP000034881">
    <property type="component" value="Unassembled WGS sequence"/>
</dbReference>
<protein>
    <submittedName>
        <fullName evidence="2">Prepilin-type cleavage/methylation</fullName>
    </submittedName>
</protein>
<comment type="caution">
    <text evidence="2">The sequence shown here is derived from an EMBL/GenBank/DDBJ whole genome shotgun (WGS) entry which is preliminary data.</text>
</comment>
<name>A0A0G0QLU4_9BACT</name>
<dbReference type="PROSITE" id="PS00409">
    <property type="entry name" value="PROKAR_NTER_METHYL"/>
    <property type="match status" value="1"/>
</dbReference>
<proteinExistence type="predicted"/>
<keyword evidence="1" id="KW-0472">Membrane</keyword>
<dbReference type="EMBL" id="LBYB01000012">
    <property type="protein sequence ID" value="KKR41419.1"/>
    <property type="molecule type" value="Genomic_DNA"/>
</dbReference>
<dbReference type="Pfam" id="PF07963">
    <property type="entry name" value="N_methyl"/>
    <property type="match status" value="1"/>
</dbReference>
<evidence type="ECO:0000256" key="1">
    <source>
        <dbReference type="SAM" id="Phobius"/>
    </source>
</evidence>